<dbReference type="InterPro" id="IPR051061">
    <property type="entry name" value="Zinc_finger_trans_reg"/>
</dbReference>
<dbReference type="GeneID" id="4702123"/>
<gene>
    <name evidence="3" type="ORF">ACLA_031350</name>
</gene>
<dbReference type="SMART" id="SM00355">
    <property type="entry name" value="ZnF_C2H2"/>
    <property type="match status" value="2"/>
</dbReference>
<dbReference type="HOGENOM" id="CLU_021529_2_1_1"/>
<dbReference type="AlphaFoldDB" id="A1CRY1"/>
<dbReference type="VEuPathDB" id="FungiDB:ACLA_031350"/>
<feature type="compositionally biased region" description="Low complexity" evidence="1">
    <location>
        <begin position="325"/>
        <end position="336"/>
    </location>
</feature>
<name>A1CRY1_ASPCL</name>
<feature type="region of interest" description="Disordered" evidence="1">
    <location>
        <begin position="525"/>
        <end position="545"/>
    </location>
</feature>
<feature type="compositionally biased region" description="Polar residues" evidence="1">
    <location>
        <begin position="343"/>
        <end position="353"/>
    </location>
</feature>
<dbReference type="Proteomes" id="UP000006701">
    <property type="component" value="Unassembled WGS sequence"/>
</dbReference>
<dbReference type="OMA" id="SFPECGK"/>
<feature type="compositionally biased region" description="Polar residues" evidence="1">
    <location>
        <begin position="531"/>
        <end position="545"/>
    </location>
</feature>
<dbReference type="InterPro" id="IPR036236">
    <property type="entry name" value="Znf_C2H2_sf"/>
</dbReference>
<reference evidence="3 4" key="1">
    <citation type="journal article" date="2008" name="PLoS Genet.">
        <title>Genomic islands in the pathogenic filamentous fungus Aspergillus fumigatus.</title>
        <authorList>
            <person name="Fedorova N.D."/>
            <person name="Khaldi N."/>
            <person name="Joardar V.S."/>
            <person name="Maiti R."/>
            <person name="Amedeo P."/>
            <person name="Anderson M.J."/>
            <person name="Crabtree J."/>
            <person name="Silva J.C."/>
            <person name="Badger J.H."/>
            <person name="Albarraq A."/>
            <person name="Angiuoli S."/>
            <person name="Bussey H."/>
            <person name="Bowyer P."/>
            <person name="Cotty P.J."/>
            <person name="Dyer P.S."/>
            <person name="Egan A."/>
            <person name="Galens K."/>
            <person name="Fraser-Liggett C.M."/>
            <person name="Haas B.J."/>
            <person name="Inman J.M."/>
            <person name="Kent R."/>
            <person name="Lemieux S."/>
            <person name="Malavazi I."/>
            <person name="Orvis J."/>
            <person name="Roemer T."/>
            <person name="Ronning C.M."/>
            <person name="Sundaram J.P."/>
            <person name="Sutton G."/>
            <person name="Turner G."/>
            <person name="Venter J.C."/>
            <person name="White O.R."/>
            <person name="Whitty B.R."/>
            <person name="Youngman P."/>
            <person name="Wolfe K.H."/>
            <person name="Goldman G.H."/>
            <person name="Wortman J.R."/>
            <person name="Jiang B."/>
            <person name="Denning D.W."/>
            <person name="Nierman W.C."/>
        </authorList>
    </citation>
    <scope>NUCLEOTIDE SEQUENCE [LARGE SCALE GENOMIC DNA]</scope>
    <source>
        <strain evidence="4">ATCC 1007 / CBS 513.65 / DSM 816 / NCTC 3887 / NRRL 1</strain>
    </source>
</reference>
<proteinExistence type="predicted"/>
<dbReference type="SUPFAM" id="SSF57667">
    <property type="entry name" value="beta-beta-alpha zinc fingers"/>
    <property type="match status" value="1"/>
</dbReference>
<feature type="region of interest" description="Disordered" evidence="1">
    <location>
        <begin position="464"/>
        <end position="496"/>
    </location>
</feature>
<feature type="region of interest" description="Disordered" evidence="1">
    <location>
        <begin position="141"/>
        <end position="389"/>
    </location>
</feature>
<feature type="compositionally biased region" description="Basic and acidic residues" evidence="1">
    <location>
        <begin position="83"/>
        <end position="96"/>
    </location>
</feature>
<feature type="domain" description="C2H2-type" evidence="2">
    <location>
        <begin position="428"/>
        <end position="457"/>
    </location>
</feature>
<dbReference type="InterPro" id="IPR013087">
    <property type="entry name" value="Znf_C2H2_type"/>
</dbReference>
<feature type="compositionally biased region" description="Polar residues" evidence="1">
    <location>
        <begin position="363"/>
        <end position="377"/>
    </location>
</feature>
<organism evidence="3 4">
    <name type="scientific">Aspergillus clavatus (strain ATCC 1007 / CBS 513.65 / DSM 816 / NCTC 3887 / NRRL 1 / QM 1276 / 107)</name>
    <dbReference type="NCBI Taxonomy" id="344612"/>
    <lineage>
        <taxon>Eukaryota</taxon>
        <taxon>Fungi</taxon>
        <taxon>Dikarya</taxon>
        <taxon>Ascomycota</taxon>
        <taxon>Pezizomycotina</taxon>
        <taxon>Eurotiomycetes</taxon>
        <taxon>Eurotiomycetidae</taxon>
        <taxon>Eurotiales</taxon>
        <taxon>Aspergillaceae</taxon>
        <taxon>Aspergillus</taxon>
        <taxon>Aspergillus subgen. Fumigati</taxon>
    </lineage>
</organism>
<evidence type="ECO:0000313" key="3">
    <source>
        <dbReference type="EMBL" id="EAW08402.1"/>
    </source>
</evidence>
<feature type="domain" description="C2H2-type" evidence="2">
    <location>
        <begin position="397"/>
        <end position="422"/>
    </location>
</feature>
<feature type="compositionally biased region" description="Basic and acidic residues" evidence="1">
    <location>
        <begin position="115"/>
        <end position="125"/>
    </location>
</feature>
<dbReference type="eggNOG" id="KOG1721">
    <property type="taxonomic scope" value="Eukaryota"/>
</dbReference>
<dbReference type="PANTHER" id="PTHR46179:SF19">
    <property type="entry name" value="C2H2 FINGER DOMAIN TRANSCRIPTION FACTOR (EUROFUNG)-RELATED"/>
    <property type="match status" value="1"/>
</dbReference>
<dbReference type="GO" id="GO:0005634">
    <property type="term" value="C:nucleus"/>
    <property type="evidence" value="ECO:0007669"/>
    <property type="project" value="TreeGrafter"/>
</dbReference>
<evidence type="ECO:0000313" key="4">
    <source>
        <dbReference type="Proteomes" id="UP000006701"/>
    </source>
</evidence>
<feature type="compositionally biased region" description="Polar residues" evidence="1">
    <location>
        <begin position="247"/>
        <end position="258"/>
    </location>
</feature>
<dbReference type="GO" id="GO:0006357">
    <property type="term" value="P:regulation of transcription by RNA polymerase II"/>
    <property type="evidence" value="ECO:0007669"/>
    <property type="project" value="TreeGrafter"/>
</dbReference>
<dbReference type="RefSeq" id="XP_001269828.1">
    <property type="nucleotide sequence ID" value="XM_001269827.1"/>
</dbReference>
<protein>
    <submittedName>
        <fullName evidence="3">C2H2 type zinc finger domain protein</fullName>
    </submittedName>
</protein>
<accession>A1CRY1</accession>
<evidence type="ECO:0000259" key="2">
    <source>
        <dbReference type="SMART" id="SM00355"/>
    </source>
</evidence>
<sequence length="554" mass="59947">MTDAYEPDDSRLTPGLEVQQPNYKRDESLPPFVNQDSPPKDDAPDKYPGPEGTSSDLPRKPLPTSKSGIAEGNAVLIAQLDPNRPEIARREIEHSHSLSPWIDDEPNGQRTTIEPPRDGEAKAQEHVSSVAVKALELLGSESTALPPESPDLLNPLPVPKPPSSPQASRNSLGPPALQNEPVSIKIEEPLPGTSLLLEPDQFSVERRSPEVSPLKKFALPPSEVPVQDILPALQTSPPSAVAKSPENHQQPSLPSIQTALGDFAGPPKDHFGRSPYPLPPVSAASPSIPRSDAAWDHQRGGQFVPAQVPPSPYSHLSPASSQGMSAVSSPASQQQPHWRQSRSDITYLTTPNYEPSPAAVKSPATSYPTPTDQTPSSDRALFNPAPPSTAPVPPGTFKCHHPGCTAAPFQTQYLLNSHANVHSQDRPHFCPIEGCPRGVGGKGFKRKNEMIRHGLVHNSPGYTCASPPCGQKQRRSRAQTSPRLETRGQHARPTTTHDRALADFSRHRDQILIYGHVDTTHPYTLAHDGSSRSSRTNADNLTPKTALSCHLHMR</sequence>
<dbReference type="Gene3D" id="3.30.160.60">
    <property type="entry name" value="Classic Zinc Finger"/>
    <property type="match status" value="1"/>
</dbReference>
<dbReference type="OrthoDB" id="6077919at2759"/>
<dbReference type="PANTHER" id="PTHR46179">
    <property type="entry name" value="ZINC FINGER PROTEIN"/>
    <property type="match status" value="1"/>
</dbReference>
<dbReference type="EMBL" id="DS027059">
    <property type="protein sequence ID" value="EAW08402.1"/>
    <property type="molecule type" value="Genomic_DNA"/>
</dbReference>
<keyword evidence="4" id="KW-1185">Reference proteome</keyword>
<evidence type="ECO:0000256" key="1">
    <source>
        <dbReference type="SAM" id="MobiDB-lite"/>
    </source>
</evidence>
<dbReference type="KEGG" id="act:ACLA_031350"/>
<feature type="region of interest" description="Disordered" evidence="1">
    <location>
        <begin position="1"/>
        <end position="127"/>
    </location>
</feature>